<dbReference type="EC" id="3.1.-.-" evidence="5"/>
<proteinExistence type="inferred from homology"/>
<dbReference type="Pfam" id="PF03652">
    <property type="entry name" value="RuvX"/>
    <property type="match status" value="1"/>
</dbReference>
<evidence type="ECO:0000259" key="6">
    <source>
        <dbReference type="SMART" id="SM00732"/>
    </source>
</evidence>
<evidence type="ECO:0000256" key="2">
    <source>
        <dbReference type="ARBA" id="ARBA00022517"/>
    </source>
</evidence>
<keyword evidence="1 5" id="KW-0963">Cytoplasm</keyword>
<keyword evidence="4 5" id="KW-0378">Hydrolase</keyword>
<comment type="similarity">
    <text evidence="5">Belongs to the YqgF HJR family.</text>
</comment>
<keyword evidence="3 5" id="KW-0540">Nuclease</keyword>
<dbReference type="GO" id="GO:0000967">
    <property type="term" value="P:rRNA 5'-end processing"/>
    <property type="evidence" value="ECO:0007669"/>
    <property type="project" value="UniProtKB-UniRule"/>
</dbReference>
<comment type="subcellular location">
    <subcellularLocation>
        <location evidence="5">Cytoplasm</location>
    </subcellularLocation>
</comment>
<evidence type="ECO:0000256" key="5">
    <source>
        <dbReference type="HAMAP-Rule" id="MF_00651"/>
    </source>
</evidence>
<dbReference type="NCBIfam" id="TIGR00250">
    <property type="entry name" value="RNAse_H_YqgF"/>
    <property type="match status" value="1"/>
</dbReference>
<dbReference type="AlphaFoldDB" id="A0AAU7DXZ2"/>
<gene>
    <name evidence="7" type="primary">ruvX</name>
    <name evidence="7" type="ORF">V5R04_06600</name>
</gene>
<evidence type="ECO:0000256" key="4">
    <source>
        <dbReference type="ARBA" id="ARBA00022801"/>
    </source>
</evidence>
<sequence length="180" mass="19022">MSEFLEHEQVGPAPLARGARLAVDVGGVRVGLAASDPDGIMANPVATLNRDRSITYRQGGAIPRVLPKDIAQLVAEVEERSAAVVYIGQPRHLSGKDSESSAVSAAYGDLLAQLIAPVPVYFVDERLTTVTAHQALYTSGRAGKKHRSVVDQVAAVIILESAMETEKNSGKRAGTLAPVR</sequence>
<evidence type="ECO:0000256" key="1">
    <source>
        <dbReference type="ARBA" id="ARBA00022490"/>
    </source>
</evidence>
<name>A0AAU7DXZ2_9MICO</name>
<dbReference type="HAMAP" id="MF_00651">
    <property type="entry name" value="Nuclease_YqgF"/>
    <property type="match status" value="1"/>
</dbReference>
<organism evidence="7">
    <name type="scientific">Jonesiaceae bacterium BS-20</name>
    <dbReference type="NCBI Taxonomy" id="3120821"/>
    <lineage>
        <taxon>Bacteria</taxon>
        <taxon>Bacillati</taxon>
        <taxon>Actinomycetota</taxon>
        <taxon>Actinomycetes</taxon>
        <taxon>Micrococcales</taxon>
        <taxon>Jonesiaceae</taxon>
    </lineage>
</organism>
<dbReference type="GO" id="GO:0004518">
    <property type="term" value="F:nuclease activity"/>
    <property type="evidence" value="ECO:0007669"/>
    <property type="project" value="UniProtKB-KW"/>
</dbReference>
<dbReference type="GO" id="GO:0016788">
    <property type="term" value="F:hydrolase activity, acting on ester bonds"/>
    <property type="evidence" value="ECO:0007669"/>
    <property type="project" value="UniProtKB-UniRule"/>
</dbReference>
<keyword evidence="2 5" id="KW-0690">Ribosome biogenesis</keyword>
<dbReference type="InterPro" id="IPR005227">
    <property type="entry name" value="YqgF"/>
</dbReference>
<dbReference type="PANTHER" id="PTHR33317">
    <property type="entry name" value="POLYNUCLEOTIDYL TRANSFERASE, RIBONUCLEASE H-LIKE SUPERFAMILY PROTEIN"/>
    <property type="match status" value="1"/>
</dbReference>
<dbReference type="GO" id="GO:0005829">
    <property type="term" value="C:cytosol"/>
    <property type="evidence" value="ECO:0007669"/>
    <property type="project" value="TreeGrafter"/>
</dbReference>
<dbReference type="Gene3D" id="3.30.420.140">
    <property type="entry name" value="YqgF/RNase H-like domain"/>
    <property type="match status" value="1"/>
</dbReference>
<dbReference type="PANTHER" id="PTHR33317:SF4">
    <property type="entry name" value="POLYNUCLEOTIDYL TRANSFERASE, RIBONUCLEASE H-LIKE SUPERFAMILY PROTEIN"/>
    <property type="match status" value="1"/>
</dbReference>
<accession>A0AAU7DXZ2</accession>
<dbReference type="SMART" id="SM00732">
    <property type="entry name" value="YqgFc"/>
    <property type="match status" value="1"/>
</dbReference>
<reference evidence="7" key="1">
    <citation type="submission" date="2024-02" db="EMBL/GenBank/DDBJ databases">
        <title>Tomenella chthoni gen. nov. sp. nov., a member of the family Jonesiaceae isolated from bat guano.</title>
        <authorList>
            <person name="Miller S.L."/>
            <person name="King J."/>
            <person name="Sankaranarayanan K."/>
            <person name="Lawson P.A."/>
        </authorList>
    </citation>
    <scope>NUCLEOTIDE SEQUENCE</scope>
    <source>
        <strain evidence="7">BS-20</strain>
    </source>
</reference>
<dbReference type="InterPro" id="IPR006641">
    <property type="entry name" value="YqgF/RNaseH-like_dom"/>
</dbReference>
<evidence type="ECO:0000256" key="3">
    <source>
        <dbReference type="ARBA" id="ARBA00022722"/>
    </source>
</evidence>
<dbReference type="InterPro" id="IPR012337">
    <property type="entry name" value="RNaseH-like_sf"/>
</dbReference>
<comment type="function">
    <text evidence="5">Could be a nuclease involved in processing of the 5'-end of pre-16S rRNA.</text>
</comment>
<evidence type="ECO:0000313" key="7">
    <source>
        <dbReference type="EMBL" id="XBH22879.1"/>
    </source>
</evidence>
<protein>
    <recommendedName>
        <fullName evidence="5">Putative pre-16S rRNA nuclease</fullName>
        <ecNumber evidence="5">3.1.-.-</ecNumber>
    </recommendedName>
</protein>
<feature type="domain" description="YqgF/RNase H-like" evidence="6">
    <location>
        <begin position="18"/>
        <end position="132"/>
    </location>
</feature>
<dbReference type="CDD" id="cd16964">
    <property type="entry name" value="YqgF"/>
    <property type="match status" value="1"/>
</dbReference>
<dbReference type="InterPro" id="IPR037027">
    <property type="entry name" value="YqgF/RNaseH-like_dom_sf"/>
</dbReference>
<dbReference type="SUPFAM" id="SSF53098">
    <property type="entry name" value="Ribonuclease H-like"/>
    <property type="match status" value="1"/>
</dbReference>
<dbReference type="EMBL" id="CP146203">
    <property type="protein sequence ID" value="XBH22879.1"/>
    <property type="molecule type" value="Genomic_DNA"/>
</dbReference>